<dbReference type="NCBIfam" id="NF005164">
    <property type="entry name" value="PRK06638.1-4"/>
    <property type="match status" value="1"/>
</dbReference>
<keyword evidence="4" id="KW-0812">Transmembrane</keyword>
<dbReference type="OrthoDB" id="9795409at2"/>
<feature type="transmembrane region" description="Helical" evidence="4">
    <location>
        <begin position="6"/>
        <end position="25"/>
    </location>
</feature>
<gene>
    <name evidence="6" type="ORF">IP90_00820</name>
</gene>
<comment type="subcellular location">
    <subcellularLocation>
        <location evidence="4">Cell membrane</location>
        <topology evidence="4">Multi-pass membrane protein</topology>
    </subcellularLocation>
</comment>
<dbReference type="Proteomes" id="UP000315167">
    <property type="component" value="Unassembled WGS sequence"/>
</dbReference>
<feature type="transmembrane region" description="Helical" evidence="4">
    <location>
        <begin position="143"/>
        <end position="166"/>
    </location>
</feature>
<comment type="catalytic activity">
    <reaction evidence="4">
        <text>a quinone + NADH + 5 H(+)(in) = a quinol + NAD(+) + 4 H(+)(out)</text>
        <dbReference type="Rhea" id="RHEA:57888"/>
        <dbReference type="ChEBI" id="CHEBI:15378"/>
        <dbReference type="ChEBI" id="CHEBI:24646"/>
        <dbReference type="ChEBI" id="CHEBI:57540"/>
        <dbReference type="ChEBI" id="CHEBI:57945"/>
        <dbReference type="ChEBI" id="CHEBI:132124"/>
    </reaction>
</comment>
<dbReference type="GO" id="GO:0048038">
    <property type="term" value="F:quinone binding"/>
    <property type="evidence" value="ECO:0007669"/>
    <property type="project" value="UniProtKB-UniRule"/>
</dbReference>
<dbReference type="Gene3D" id="1.20.120.1200">
    <property type="entry name" value="NADH-ubiquinone/plastoquinone oxidoreductase chain 6, subunit NuoJ"/>
    <property type="match status" value="1"/>
</dbReference>
<dbReference type="GO" id="GO:0008137">
    <property type="term" value="F:NADH dehydrogenase (ubiquinone) activity"/>
    <property type="evidence" value="ECO:0007669"/>
    <property type="project" value="UniProtKB-UniRule"/>
</dbReference>
<dbReference type="InterPro" id="IPR001457">
    <property type="entry name" value="NADH_UbQ/plastoQ_OxRdtase_su6"/>
</dbReference>
<evidence type="ECO:0000256" key="3">
    <source>
        <dbReference type="ARBA" id="ARBA00025811"/>
    </source>
</evidence>
<dbReference type="Pfam" id="PF00499">
    <property type="entry name" value="Oxidored_q3"/>
    <property type="match status" value="1"/>
</dbReference>
<evidence type="ECO:0000256" key="2">
    <source>
        <dbReference type="ARBA" id="ARBA00019907"/>
    </source>
</evidence>
<keyword evidence="4" id="KW-0520">NAD</keyword>
<dbReference type="EC" id="7.1.1.-" evidence="4"/>
<feature type="transmembrane region" description="Helical" evidence="4">
    <location>
        <begin position="91"/>
        <end position="112"/>
    </location>
</feature>
<comment type="similarity">
    <text evidence="1 4">Belongs to the complex I subunit 6 family.</text>
</comment>
<dbReference type="AlphaFoldDB" id="A0A562LAV4"/>
<feature type="region of interest" description="Disordered" evidence="5">
    <location>
        <begin position="192"/>
        <end position="213"/>
    </location>
</feature>
<organism evidence="6 7">
    <name type="scientific">Luteimonas cucumeris</name>
    <dbReference type="NCBI Taxonomy" id="985012"/>
    <lineage>
        <taxon>Bacteria</taxon>
        <taxon>Pseudomonadati</taxon>
        <taxon>Pseudomonadota</taxon>
        <taxon>Gammaproteobacteria</taxon>
        <taxon>Lysobacterales</taxon>
        <taxon>Lysobacteraceae</taxon>
        <taxon>Luteimonas</taxon>
    </lineage>
</organism>
<keyword evidence="4" id="KW-1133">Transmembrane helix</keyword>
<keyword evidence="7" id="KW-1185">Reference proteome</keyword>
<protein>
    <recommendedName>
        <fullName evidence="2 4">NADH-quinone oxidoreductase subunit J</fullName>
        <ecNumber evidence="4">7.1.1.-</ecNumber>
    </recommendedName>
</protein>
<dbReference type="RefSeq" id="WP_144898361.1">
    <property type="nucleotide sequence ID" value="NZ_VLKN01000002.1"/>
</dbReference>
<feature type="transmembrane region" description="Helical" evidence="4">
    <location>
        <begin position="55"/>
        <end position="79"/>
    </location>
</feature>
<keyword evidence="4" id="KW-0472">Membrane</keyword>
<sequence length="213" mass="23097">MDLASLAFYVFAAATVMSGVAVISVRNPVHAALFLVLTFFTVACTWILAGAEFLGVTLILVYVGAVMVLFLFVVMMLDVDTSPLREGFVRYLPVGLLVAVIMLVEMVVLIGVKARALPFKAQAAEAADVPNTTWLARTLFTEFLLPFEVAAVILTVAVIAAVMLTLRRRPGVRHQNPSAQARVQASDRLRMVKMQAEPRSPATPDPAAEEKQP</sequence>
<feature type="transmembrane region" description="Helical" evidence="4">
    <location>
        <begin position="32"/>
        <end position="49"/>
    </location>
</feature>
<comment type="caution">
    <text evidence="6">The sequence shown here is derived from an EMBL/GenBank/DDBJ whole genome shotgun (WGS) entry which is preliminary data.</text>
</comment>
<dbReference type="InterPro" id="IPR042106">
    <property type="entry name" value="Nuo/plastoQ_OxRdtase_6_NuoJ"/>
</dbReference>
<keyword evidence="4" id="KW-0874">Quinone</keyword>
<evidence type="ECO:0000256" key="4">
    <source>
        <dbReference type="RuleBase" id="RU004429"/>
    </source>
</evidence>
<comment type="subunit">
    <text evidence="3">Composed of 13 different subunits. Subunits NuoA, H, J, K, L, M, N constitute the membrane sector of the complex.</text>
</comment>
<dbReference type="PANTHER" id="PTHR33269:SF17">
    <property type="entry name" value="NADH-UBIQUINONE OXIDOREDUCTASE CHAIN 6"/>
    <property type="match status" value="1"/>
</dbReference>
<evidence type="ECO:0000313" key="7">
    <source>
        <dbReference type="Proteomes" id="UP000315167"/>
    </source>
</evidence>
<accession>A0A562LAV4</accession>
<name>A0A562LAV4_9GAMM</name>
<proteinExistence type="inferred from homology"/>
<dbReference type="GO" id="GO:0005886">
    <property type="term" value="C:plasma membrane"/>
    <property type="evidence" value="ECO:0007669"/>
    <property type="project" value="UniProtKB-SubCell"/>
</dbReference>
<evidence type="ECO:0000256" key="5">
    <source>
        <dbReference type="SAM" id="MobiDB-lite"/>
    </source>
</evidence>
<keyword evidence="4" id="KW-1003">Cell membrane</keyword>
<evidence type="ECO:0000313" key="6">
    <source>
        <dbReference type="EMBL" id="TWI04686.1"/>
    </source>
</evidence>
<comment type="function">
    <text evidence="4">NDH-1 shuttles electrons from NADH, via FMN and iron-sulfur (Fe-S) centers, to quinones in the respiratory chain. Couples the redox reaction to proton translocation (for every two electrons transferred, four hydrogen ions are translocated across the cytoplasmic membrane), and thus conserves the redox energy in a proton gradient.</text>
</comment>
<dbReference type="EMBL" id="VLKN01000002">
    <property type="protein sequence ID" value="TWI04686.1"/>
    <property type="molecule type" value="Genomic_DNA"/>
</dbReference>
<reference evidence="6 7" key="1">
    <citation type="journal article" date="2015" name="Stand. Genomic Sci.">
        <title>Genomic Encyclopedia of Bacterial and Archaeal Type Strains, Phase III: the genomes of soil and plant-associated and newly described type strains.</title>
        <authorList>
            <person name="Whitman W.B."/>
            <person name="Woyke T."/>
            <person name="Klenk H.P."/>
            <person name="Zhou Y."/>
            <person name="Lilburn T.G."/>
            <person name="Beck B.J."/>
            <person name="De Vos P."/>
            <person name="Vandamme P."/>
            <person name="Eisen J.A."/>
            <person name="Garrity G."/>
            <person name="Hugenholtz P."/>
            <person name="Kyrpides N.C."/>
        </authorList>
    </citation>
    <scope>NUCLEOTIDE SEQUENCE [LARGE SCALE GENOMIC DNA]</scope>
    <source>
        <strain evidence="6 7">CGMCC 1.10821</strain>
    </source>
</reference>
<dbReference type="PANTHER" id="PTHR33269">
    <property type="entry name" value="NADH-UBIQUINONE OXIDOREDUCTASE CHAIN 6"/>
    <property type="match status" value="1"/>
</dbReference>
<evidence type="ECO:0000256" key="1">
    <source>
        <dbReference type="ARBA" id="ARBA00005698"/>
    </source>
</evidence>